<feature type="region of interest" description="Disordered" evidence="1">
    <location>
        <begin position="1"/>
        <end position="21"/>
    </location>
</feature>
<organism evidence="2 3">
    <name type="scientific">Populus alba x Populus x berolinensis</name>
    <dbReference type="NCBI Taxonomy" id="444605"/>
    <lineage>
        <taxon>Eukaryota</taxon>
        <taxon>Viridiplantae</taxon>
        <taxon>Streptophyta</taxon>
        <taxon>Embryophyta</taxon>
        <taxon>Tracheophyta</taxon>
        <taxon>Spermatophyta</taxon>
        <taxon>Magnoliopsida</taxon>
        <taxon>eudicotyledons</taxon>
        <taxon>Gunneridae</taxon>
        <taxon>Pentapetalae</taxon>
        <taxon>rosids</taxon>
        <taxon>fabids</taxon>
        <taxon>Malpighiales</taxon>
        <taxon>Salicaceae</taxon>
        <taxon>Saliceae</taxon>
        <taxon>Populus</taxon>
    </lineage>
</organism>
<protein>
    <submittedName>
        <fullName evidence="2">Uncharacterized protein</fullName>
    </submittedName>
</protein>
<evidence type="ECO:0000256" key="1">
    <source>
        <dbReference type="SAM" id="MobiDB-lite"/>
    </source>
</evidence>
<gene>
    <name evidence="2" type="ORF">NC653_019807</name>
</gene>
<dbReference type="EMBL" id="JAQIZT010000008">
    <property type="protein sequence ID" value="KAJ6986421.1"/>
    <property type="molecule type" value="Genomic_DNA"/>
</dbReference>
<comment type="caution">
    <text evidence="2">The sequence shown here is derived from an EMBL/GenBank/DDBJ whole genome shotgun (WGS) entry which is preliminary data.</text>
</comment>
<evidence type="ECO:0000313" key="3">
    <source>
        <dbReference type="Proteomes" id="UP001164929"/>
    </source>
</evidence>
<reference evidence="2" key="1">
    <citation type="journal article" date="2023" name="Mol. Ecol. Resour.">
        <title>Chromosome-level genome assembly of a triploid poplar Populus alba 'Berolinensis'.</title>
        <authorList>
            <person name="Chen S."/>
            <person name="Yu Y."/>
            <person name="Wang X."/>
            <person name="Wang S."/>
            <person name="Zhang T."/>
            <person name="Zhou Y."/>
            <person name="He R."/>
            <person name="Meng N."/>
            <person name="Wang Y."/>
            <person name="Liu W."/>
            <person name="Liu Z."/>
            <person name="Liu J."/>
            <person name="Guo Q."/>
            <person name="Huang H."/>
            <person name="Sederoff R.R."/>
            <person name="Wang G."/>
            <person name="Qu G."/>
            <person name="Chen S."/>
        </authorList>
    </citation>
    <scope>NUCLEOTIDE SEQUENCE</scope>
    <source>
        <strain evidence="2">SC-2020</strain>
    </source>
</reference>
<name>A0AAD6QBR4_9ROSI</name>
<dbReference type="AlphaFoldDB" id="A0AAD6QBR4"/>
<accession>A0AAD6QBR4</accession>
<sequence>MEVQEEVEIPQTPTEKGPHLLPLLWSKEDGDIVSQGVRSTFHPICFNNN</sequence>
<keyword evidence="3" id="KW-1185">Reference proteome</keyword>
<proteinExistence type="predicted"/>
<dbReference type="Proteomes" id="UP001164929">
    <property type="component" value="Chromosome 8"/>
</dbReference>
<evidence type="ECO:0000313" key="2">
    <source>
        <dbReference type="EMBL" id="KAJ6986421.1"/>
    </source>
</evidence>